<keyword evidence="1" id="KW-1133">Transmembrane helix</keyword>
<accession>A0A1V6V1H7</accession>
<dbReference type="AlphaFoldDB" id="A0A1V6V1H7"/>
<evidence type="ECO:0000256" key="1">
    <source>
        <dbReference type="SAM" id="Phobius"/>
    </source>
</evidence>
<dbReference type="EMBL" id="MDDG01000002">
    <property type="protein sequence ID" value="OQE44517.1"/>
    <property type="molecule type" value="Genomic_DNA"/>
</dbReference>
<sequence>MDFLELLIVLCFACVLGLMFVASFRSPSLLLQAIGCEHKAHPISSAVNKQCREQVFLYLLENAPEIFDRLFWVWFRVYFVMSAISLIWIEIVVPLLIMLVKKAYR</sequence>
<evidence type="ECO:0000313" key="3">
    <source>
        <dbReference type="Proteomes" id="UP000191500"/>
    </source>
</evidence>
<keyword evidence="1" id="KW-0472">Membrane</keyword>
<keyword evidence="3" id="KW-1185">Reference proteome</keyword>
<reference evidence="3" key="1">
    <citation type="journal article" date="2017" name="Nat. Microbiol.">
        <title>Global analysis of biosynthetic gene clusters reveals vast potential of secondary metabolite production in Penicillium species.</title>
        <authorList>
            <person name="Nielsen J.C."/>
            <person name="Grijseels S."/>
            <person name="Prigent S."/>
            <person name="Ji B."/>
            <person name="Dainat J."/>
            <person name="Nielsen K.F."/>
            <person name="Frisvad J.C."/>
            <person name="Workman M."/>
            <person name="Nielsen J."/>
        </authorList>
    </citation>
    <scope>NUCLEOTIDE SEQUENCE [LARGE SCALE GENOMIC DNA]</scope>
    <source>
        <strain evidence="3">IBT 31321</strain>
    </source>
</reference>
<organism evidence="2 3">
    <name type="scientific">Penicillium coprophilum</name>
    <dbReference type="NCBI Taxonomy" id="36646"/>
    <lineage>
        <taxon>Eukaryota</taxon>
        <taxon>Fungi</taxon>
        <taxon>Dikarya</taxon>
        <taxon>Ascomycota</taxon>
        <taxon>Pezizomycotina</taxon>
        <taxon>Eurotiomycetes</taxon>
        <taxon>Eurotiomycetidae</taxon>
        <taxon>Eurotiales</taxon>
        <taxon>Aspergillaceae</taxon>
        <taxon>Penicillium</taxon>
    </lineage>
</organism>
<protein>
    <submittedName>
        <fullName evidence="2">Uncharacterized protein</fullName>
    </submittedName>
</protein>
<keyword evidence="1" id="KW-0812">Transmembrane</keyword>
<proteinExistence type="predicted"/>
<gene>
    <name evidence="2" type="ORF">PENCOP_c002G06962</name>
</gene>
<comment type="caution">
    <text evidence="2">The sequence shown here is derived from an EMBL/GenBank/DDBJ whole genome shotgun (WGS) entry which is preliminary data.</text>
</comment>
<feature type="transmembrane region" description="Helical" evidence="1">
    <location>
        <begin position="77"/>
        <end position="100"/>
    </location>
</feature>
<dbReference type="Proteomes" id="UP000191500">
    <property type="component" value="Unassembled WGS sequence"/>
</dbReference>
<name>A0A1V6V1H7_9EURO</name>
<evidence type="ECO:0000313" key="2">
    <source>
        <dbReference type="EMBL" id="OQE44517.1"/>
    </source>
</evidence>